<organism evidence="3 4">
    <name type="scientific">Asbolus verrucosus</name>
    <name type="common">Desert ironclad beetle</name>
    <dbReference type="NCBI Taxonomy" id="1661398"/>
    <lineage>
        <taxon>Eukaryota</taxon>
        <taxon>Metazoa</taxon>
        <taxon>Ecdysozoa</taxon>
        <taxon>Arthropoda</taxon>
        <taxon>Hexapoda</taxon>
        <taxon>Insecta</taxon>
        <taxon>Pterygota</taxon>
        <taxon>Neoptera</taxon>
        <taxon>Endopterygota</taxon>
        <taxon>Coleoptera</taxon>
        <taxon>Polyphaga</taxon>
        <taxon>Cucujiformia</taxon>
        <taxon>Tenebrionidae</taxon>
        <taxon>Pimeliinae</taxon>
        <taxon>Asbolus</taxon>
    </lineage>
</organism>
<evidence type="ECO:0000313" key="3">
    <source>
        <dbReference type="EMBL" id="RZC35345.1"/>
    </source>
</evidence>
<comment type="caution">
    <text evidence="3">The sequence shown here is derived from an EMBL/GenBank/DDBJ whole genome shotgun (WGS) entry which is preliminary data.</text>
</comment>
<gene>
    <name evidence="3" type="ORF">BDFB_008537</name>
</gene>
<keyword evidence="1" id="KW-0175">Coiled coil</keyword>
<sequence length="574" mass="67786">MDDIDERTIENKPWARRLLTHSLEITRKAVLNWCNIVTKIGESELDVDNYVSIFIQQIETLYEDLIVDVDTIQEKSLDKIMKLLQQMQNLCRDLQIEIPTFNYEEVPLTELRKMLLHRIEEYESLAEIRRKELRELHQKELKLCKSLGREPKFLSESPLPPPSDVEDLRALVESLENEVLEREEKFFQLKEQIVGIVEELQVPASLDFEKEILSLANTEVRIMDSDMEQLQLYHDRLVKQSESVKEEISELRAKVDGLWDKLETDIGERDVFRQNNTGNSLNALNALKQEVERLEEMKKANIKVFINKQRQELSEIWEKCHCTEEDTNMFTFYYSECYSEDLFELHEREIQKWKAYYEENKELFELLQEHDRLWNELCKLESNSGTANRYKNRGGQLLIEEKLRNKLTKRIPKIEESLTKLSDAFLMRKGKRFLTFGKTIEEYIVKLHEDRDKEFKLKLSAKKQQREQVSTVGRSRMNLFPPSTSALNPTLTPRACSKRKVITTPITEPSKKLKTTIQSKCSKSGMPKLNISKSRRLSKSRRERRRQRLSFKSSMNSNKENHDVTASTSYNDFE</sequence>
<feature type="coiled-coil region" evidence="1">
    <location>
        <begin position="234"/>
        <end position="304"/>
    </location>
</feature>
<dbReference type="OrthoDB" id="642895at2759"/>
<dbReference type="Proteomes" id="UP000292052">
    <property type="component" value="Unassembled WGS sequence"/>
</dbReference>
<accession>A0A482VR69</accession>
<feature type="compositionally biased region" description="Polar residues" evidence="2">
    <location>
        <begin position="554"/>
        <end position="574"/>
    </location>
</feature>
<dbReference type="STRING" id="1661398.A0A482VR69"/>
<dbReference type="GO" id="GO:0051256">
    <property type="term" value="P:mitotic spindle midzone assembly"/>
    <property type="evidence" value="ECO:0007669"/>
    <property type="project" value="TreeGrafter"/>
</dbReference>
<name>A0A482VR69_ASBVE</name>
<evidence type="ECO:0000256" key="2">
    <source>
        <dbReference type="SAM" id="MobiDB-lite"/>
    </source>
</evidence>
<dbReference type="AlphaFoldDB" id="A0A482VR69"/>
<dbReference type="GO" id="GO:0008017">
    <property type="term" value="F:microtubule binding"/>
    <property type="evidence" value="ECO:0007669"/>
    <property type="project" value="InterPro"/>
</dbReference>
<protein>
    <submittedName>
        <fullName evidence="3">Regulator of cytokinesis 1</fullName>
    </submittedName>
</protein>
<keyword evidence="4" id="KW-1185">Reference proteome</keyword>
<feature type="non-terminal residue" evidence="3">
    <location>
        <position position="574"/>
    </location>
</feature>
<evidence type="ECO:0000256" key="1">
    <source>
        <dbReference type="SAM" id="Coils"/>
    </source>
</evidence>
<dbReference type="EMBL" id="QDEB01071811">
    <property type="protein sequence ID" value="RZC35345.1"/>
    <property type="molecule type" value="Genomic_DNA"/>
</dbReference>
<dbReference type="PANTHER" id="PTHR19321">
    <property type="entry name" value="PROTEIN REGULATOR OF CYTOKINESIS 1 PRC1-RELATED"/>
    <property type="match status" value="1"/>
</dbReference>
<feature type="region of interest" description="Disordered" evidence="2">
    <location>
        <begin position="512"/>
        <end position="574"/>
    </location>
</feature>
<dbReference type="GO" id="GO:1990023">
    <property type="term" value="C:mitotic spindle midzone"/>
    <property type="evidence" value="ECO:0007669"/>
    <property type="project" value="TreeGrafter"/>
</dbReference>
<evidence type="ECO:0000313" key="4">
    <source>
        <dbReference type="Proteomes" id="UP000292052"/>
    </source>
</evidence>
<proteinExistence type="predicted"/>
<dbReference type="InterPro" id="IPR007145">
    <property type="entry name" value="MAP65_Ase1_PRC1"/>
</dbReference>
<dbReference type="GO" id="GO:0005737">
    <property type="term" value="C:cytoplasm"/>
    <property type="evidence" value="ECO:0007669"/>
    <property type="project" value="TreeGrafter"/>
</dbReference>
<dbReference type="Pfam" id="PF03999">
    <property type="entry name" value="MAP65_ASE1"/>
    <property type="match status" value="1"/>
</dbReference>
<dbReference type="PANTHER" id="PTHR19321:SF41">
    <property type="entry name" value="FASCETTO-RELATED"/>
    <property type="match status" value="1"/>
</dbReference>
<reference evidence="3 4" key="1">
    <citation type="submission" date="2017-03" db="EMBL/GenBank/DDBJ databases">
        <title>Genome of the blue death feigning beetle - Asbolus verrucosus.</title>
        <authorList>
            <person name="Rider S.D."/>
        </authorList>
    </citation>
    <scope>NUCLEOTIDE SEQUENCE [LARGE SCALE GENOMIC DNA]</scope>
    <source>
        <strain evidence="3">Butters</strain>
        <tissue evidence="3">Head and leg muscle</tissue>
    </source>
</reference>
<dbReference type="Gene3D" id="1.20.58.1520">
    <property type="match status" value="1"/>
</dbReference>
<feature type="coiled-coil region" evidence="1">
    <location>
        <begin position="165"/>
        <end position="192"/>
    </location>
</feature>
<feature type="coiled-coil region" evidence="1">
    <location>
        <begin position="55"/>
        <end position="139"/>
    </location>
</feature>
<feature type="compositionally biased region" description="Basic residues" evidence="2">
    <location>
        <begin position="533"/>
        <end position="549"/>
    </location>
</feature>